<organism evidence="3 4">
    <name type="scientific">Polarella glacialis</name>
    <name type="common">Dinoflagellate</name>
    <dbReference type="NCBI Taxonomy" id="89957"/>
    <lineage>
        <taxon>Eukaryota</taxon>
        <taxon>Sar</taxon>
        <taxon>Alveolata</taxon>
        <taxon>Dinophyceae</taxon>
        <taxon>Suessiales</taxon>
        <taxon>Suessiaceae</taxon>
        <taxon>Polarella</taxon>
    </lineage>
</organism>
<feature type="region of interest" description="Disordered" evidence="1">
    <location>
        <begin position="73"/>
        <end position="92"/>
    </location>
</feature>
<reference evidence="3" key="1">
    <citation type="submission" date="2021-02" db="EMBL/GenBank/DDBJ databases">
        <authorList>
            <person name="Dougan E. K."/>
            <person name="Rhodes N."/>
            <person name="Thang M."/>
            <person name="Chan C."/>
        </authorList>
    </citation>
    <scope>NUCLEOTIDE SEQUENCE</scope>
</reference>
<comment type="caution">
    <text evidence="3">The sequence shown here is derived from an EMBL/GenBank/DDBJ whole genome shotgun (WGS) entry which is preliminary data.</text>
</comment>
<dbReference type="Pfam" id="PF14234">
    <property type="entry name" value="DUF4336"/>
    <property type="match status" value="1"/>
</dbReference>
<feature type="compositionally biased region" description="Basic and acidic residues" evidence="1">
    <location>
        <begin position="80"/>
        <end position="89"/>
    </location>
</feature>
<keyword evidence="4" id="KW-1185">Reference proteome</keyword>
<dbReference type="InterPro" id="IPR025638">
    <property type="entry name" value="DUF4336"/>
</dbReference>
<accession>A0A813F189</accession>
<name>A0A813F189_POLGL</name>
<feature type="non-terminal residue" evidence="3">
    <location>
        <position position="354"/>
    </location>
</feature>
<dbReference type="PANTHER" id="PTHR33835">
    <property type="entry name" value="YALI0C07656P"/>
    <property type="match status" value="1"/>
</dbReference>
<evidence type="ECO:0000256" key="2">
    <source>
        <dbReference type="SAM" id="SignalP"/>
    </source>
</evidence>
<dbReference type="Proteomes" id="UP000654075">
    <property type="component" value="Unassembled WGS sequence"/>
</dbReference>
<gene>
    <name evidence="3" type="ORF">PGLA1383_LOCUS23151</name>
</gene>
<evidence type="ECO:0008006" key="5">
    <source>
        <dbReference type="Google" id="ProtNLM"/>
    </source>
</evidence>
<proteinExistence type="predicted"/>
<dbReference type="OMA" id="TIAPAHY"/>
<feature type="signal peptide" evidence="2">
    <location>
        <begin position="1"/>
        <end position="33"/>
    </location>
</feature>
<dbReference type="AlphaFoldDB" id="A0A813F189"/>
<evidence type="ECO:0000313" key="3">
    <source>
        <dbReference type="EMBL" id="CAE8605013.1"/>
    </source>
</evidence>
<keyword evidence="2" id="KW-0732">Signal</keyword>
<feature type="chain" id="PRO_5032985301" description="DUF4336 domain-containing protein" evidence="2">
    <location>
        <begin position="34"/>
        <end position="354"/>
    </location>
</feature>
<sequence>MGKPRPIGPRFRCCLTLLSVLPLLLCLVREGPAFLLRRTVPVNSASSRLQGRAGPRSRPSGKIALRSFLSSGTSAVDVPDDWRKSKEPSNEDSWPLWASLPIAPYERRVTMRYEMVPGQLWGFEQKQGILYIHVPVRMTVYRMQTRRGLFIYAPIAPTKELISMIRELEALYGEVAYIVLPTVAVEHKYVVGPFSQFFPKAEVWVCPGQFSVPLQLPLQFLGFPLDHRLKWLPKDPKDSSVPAAWREEGLDFRVLGPVGKDLVNGAFAETVFYIRRLRTMLVTDLVVSISSEPPEIVAEEPRALIFHARDDAKAPLEATREAMLRGWRRMAAFALFFQWSAVVAEDVSMTQLRA</sequence>
<dbReference type="EMBL" id="CAJNNV010017253">
    <property type="protein sequence ID" value="CAE8605013.1"/>
    <property type="molecule type" value="Genomic_DNA"/>
</dbReference>
<dbReference type="PANTHER" id="PTHR33835:SF2">
    <property type="entry name" value="LYSINE-TRNA LIGASE"/>
    <property type="match status" value="1"/>
</dbReference>
<dbReference type="OrthoDB" id="428509at2759"/>
<protein>
    <recommendedName>
        <fullName evidence="5">DUF4336 domain-containing protein</fullName>
    </recommendedName>
</protein>
<evidence type="ECO:0000256" key="1">
    <source>
        <dbReference type="SAM" id="MobiDB-lite"/>
    </source>
</evidence>
<evidence type="ECO:0000313" key="4">
    <source>
        <dbReference type="Proteomes" id="UP000654075"/>
    </source>
</evidence>